<evidence type="ECO:0000256" key="5">
    <source>
        <dbReference type="ARBA" id="ARBA00022280"/>
    </source>
</evidence>
<dbReference type="OrthoDB" id="2262349at2759"/>
<protein>
    <recommendedName>
        <fullName evidence="5">Isoaspartyl peptidase/L-asparaginase</fullName>
        <ecNumber evidence="3">3.4.19.5</ecNumber>
        <ecNumber evidence="4">3.5.1.1</ecNumber>
    </recommendedName>
    <alternativeName>
        <fullName evidence="9">Asparaginase-like protein 1</fullName>
    </alternativeName>
    <alternativeName>
        <fullName evidence="12">Beta-aspartyl-peptidase</fullName>
    </alternativeName>
    <alternativeName>
        <fullName evidence="10">Isoaspartyl dipeptidase</fullName>
    </alternativeName>
    <alternativeName>
        <fullName evidence="11">L-asparagine amidohydrolase</fullName>
    </alternativeName>
</protein>
<organism evidence="17 18">
    <name type="scientific">Limosa lapponica baueri</name>
    <dbReference type="NCBI Taxonomy" id="1758121"/>
    <lineage>
        <taxon>Eukaryota</taxon>
        <taxon>Metazoa</taxon>
        <taxon>Chordata</taxon>
        <taxon>Craniata</taxon>
        <taxon>Vertebrata</taxon>
        <taxon>Euteleostomi</taxon>
        <taxon>Archelosauria</taxon>
        <taxon>Archosauria</taxon>
        <taxon>Dinosauria</taxon>
        <taxon>Saurischia</taxon>
        <taxon>Theropoda</taxon>
        <taxon>Coelurosauria</taxon>
        <taxon>Aves</taxon>
        <taxon>Neognathae</taxon>
        <taxon>Neoaves</taxon>
        <taxon>Charadriiformes</taxon>
        <taxon>Scolopacidae</taxon>
        <taxon>Limosa</taxon>
    </lineage>
</organism>
<dbReference type="PANTHER" id="PTHR10188:SF41">
    <property type="entry name" value="ISOASPARTYL PEPTIDASE_L-ASPARAGINASE"/>
    <property type="match status" value="1"/>
</dbReference>
<evidence type="ECO:0000256" key="10">
    <source>
        <dbReference type="ARBA" id="ARBA00029780"/>
    </source>
</evidence>
<feature type="binding site" evidence="15">
    <location>
        <begin position="217"/>
        <end position="220"/>
    </location>
    <ligand>
        <name>substrate</name>
    </ligand>
</feature>
<keyword evidence="6" id="KW-0645">Protease</keyword>
<dbReference type="EC" id="3.5.1.1" evidence="4"/>
<dbReference type="GO" id="GO:0006508">
    <property type="term" value="P:proteolysis"/>
    <property type="evidence" value="ECO:0007669"/>
    <property type="project" value="UniProtKB-KW"/>
</dbReference>
<evidence type="ECO:0000256" key="1">
    <source>
        <dbReference type="ARBA" id="ARBA00000306"/>
    </source>
</evidence>
<evidence type="ECO:0000256" key="16">
    <source>
        <dbReference type="PIRSR" id="PIRSR600246-3"/>
    </source>
</evidence>
<dbReference type="AlphaFoldDB" id="A0A2I0U2B7"/>
<dbReference type="Gene3D" id="3.60.20.30">
    <property type="entry name" value="(Glycosyl)asparaginase"/>
    <property type="match status" value="1"/>
</dbReference>
<dbReference type="EMBL" id="KZ506312">
    <property type="protein sequence ID" value="PKU40230.1"/>
    <property type="molecule type" value="Genomic_DNA"/>
</dbReference>
<dbReference type="EC" id="3.4.19.5" evidence="3"/>
<dbReference type="GO" id="GO:0033345">
    <property type="term" value="P:L-asparagine catabolic process via L-aspartate"/>
    <property type="evidence" value="ECO:0007669"/>
    <property type="project" value="TreeGrafter"/>
</dbReference>
<evidence type="ECO:0000256" key="6">
    <source>
        <dbReference type="ARBA" id="ARBA00022670"/>
    </source>
</evidence>
<dbReference type="PANTHER" id="PTHR10188">
    <property type="entry name" value="L-ASPARAGINASE"/>
    <property type="match status" value="1"/>
</dbReference>
<evidence type="ECO:0000256" key="3">
    <source>
        <dbReference type="ARBA" id="ARBA00012879"/>
    </source>
</evidence>
<evidence type="ECO:0000256" key="4">
    <source>
        <dbReference type="ARBA" id="ARBA00012920"/>
    </source>
</evidence>
<dbReference type="SUPFAM" id="SSF56235">
    <property type="entry name" value="N-terminal nucleophile aminohydrolases (Ntn hydrolases)"/>
    <property type="match status" value="1"/>
</dbReference>
<evidence type="ECO:0000256" key="9">
    <source>
        <dbReference type="ARBA" id="ARBA00029701"/>
    </source>
</evidence>
<keyword evidence="18" id="KW-1185">Reference proteome</keyword>
<gene>
    <name evidence="17" type="ORF">llap_9463</name>
</gene>
<proteinExistence type="inferred from homology"/>
<accession>A0A2I0U2B7</accession>
<comment type="similarity">
    <text evidence="2">Belongs to the Ntn-hydrolase family.</text>
</comment>
<reference evidence="18" key="1">
    <citation type="submission" date="2017-11" db="EMBL/GenBank/DDBJ databases">
        <authorList>
            <person name="Lima N.C."/>
            <person name="Parody-Merino A.M."/>
            <person name="Battley P.F."/>
            <person name="Fidler A.E."/>
            <person name="Prosdocimi F."/>
        </authorList>
    </citation>
    <scope>NUCLEOTIDE SEQUENCE [LARGE SCALE GENOMIC DNA]</scope>
</reference>
<keyword evidence="7" id="KW-0378">Hydrolase</keyword>
<evidence type="ECO:0000313" key="17">
    <source>
        <dbReference type="EMBL" id="PKU40230.1"/>
    </source>
</evidence>
<sequence length="440" mass="46873">MKPVIVVHGGAGRIFKEREEGSRAGVVRAALRGYDILKQGGSALDAVEEAVRSMEDDPHFNAGCGSVLNEKGEVEMDAIIMDGKNLDSGAVSAVKCIANPIKLARLVMEKTKHMLLTDHGARLFAQAMGVPETPGEKLITERSRERWKKNLEPDSNPEELQKDLGTVGAVAIDCEGNVACATSTGGLSNKLIGRVGDTACIGSGGYADNRSGATSTTGHGESIMKVVLARLILYHMEQGMSPEMAADAALDYMKTRVGGLGGVIVVNSSGEWAARFSTKQMSWATVKDDQLHYGIYAGERHTKSVDEALTSESNPSEILGNEYSSAEPLLESPSLALKSDLVFELRLQAIGEDLFDRVSGNWIAIHLGSPLVTCLNLVPSGISKALVHAVLRYGEMLTVLKDNLEFHSQIPDLASLDMALVLAGGVVVLGSAEQSFLALE</sequence>
<keyword evidence="8" id="KW-0068">Autocatalytic cleavage</keyword>
<evidence type="ECO:0000256" key="14">
    <source>
        <dbReference type="PIRSR" id="PIRSR600246-1"/>
    </source>
</evidence>
<evidence type="ECO:0000256" key="8">
    <source>
        <dbReference type="ARBA" id="ARBA00022813"/>
    </source>
</evidence>
<comment type="catalytic activity">
    <reaction evidence="1">
        <text>Cleavage of a beta-linked Asp residue from the N-terminus of a polypeptide.</text>
        <dbReference type="EC" id="3.4.19.5"/>
    </reaction>
</comment>
<name>A0A2I0U2B7_LIMLA</name>
<dbReference type="CDD" id="cd04702">
    <property type="entry name" value="ASRGL1_like"/>
    <property type="match status" value="1"/>
</dbReference>
<evidence type="ECO:0000256" key="13">
    <source>
        <dbReference type="ARBA" id="ARBA00049366"/>
    </source>
</evidence>
<feature type="active site" description="Nucleophile" evidence="14">
    <location>
        <position position="166"/>
    </location>
</feature>
<dbReference type="GO" id="GO:0008798">
    <property type="term" value="F:beta-aspartyl-peptidase activity"/>
    <property type="evidence" value="ECO:0007669"/>
    <property type="project" value="UniProtKB-EC"/>
</dbReference>
<evidence type="ECO:0000256" key="15">
    <source>
        <dbReference type="PIRSR" id="PIRSR600246-2"/>
    </source>
</evidence>
<feature type="binding site" evidence="15">
    <location>
        <begin position="194"/>
        <end position="197"/>
    </location>
    <ligand>
        <name>substrate</name>
    </ligand>
</feature>
<evidence type="ECO:0000313" key="18">
    <source>
        <dbReference type="Proteomes" id="UP000233556"/>
    </source>
</evidence>
<feature type="site" description="Cleavage; by autolysis" evidence="16">
    <location>
        <begin position="165"/>
        <end position="166"/>
    </location>
</feature>
<evidence type="ECO:0000256" key="12">
    <source>
        <dbReference type="ARBA" id="ARBA00030667"/>
    </source>
</evidence>
<evidence type="ECO:0000256" key="2">
    <source>
        <dbReference type="ARBA" id="ARBA00010872"/>
    </source>
</evidence>
<dbReference type="FunFam" id="3.60.20.30:FF:000001">
    <property type="entry name" value="Isoaspartyl peptidase/L-asparaginase"/>
    <property type="match status" value="1"/>
</dbReference>
<evidence type="ECO:0000256" key="7">
    <source>
        <dbReference type="ARBA" id="ARBA00022801"/>
    </source>
</evidence>
<evidence type="ECO:0000256" key="11">
    <source>
        <dbReference type="ARBA" id="ARBA00030414"/>
    </source>
</evidence>
<dbReference type="Proteomes" id="UP000233556">
    <property type="component" value="Unassembled WGS sequence"/>
</dbReference>
<dbReference type="GO" id="GO:0005737">
    <property type="term" value="C:cytoplasm"/>
    <property type="evidence" value="ECO:0007669"/>
    <property type="project" value="TreeGrafter"/>
</dbReference>
<dbReference type="InterPro" id="IPR033844">
    <property type="entry name" value="ASRGL1_meta"/>
</dbReference>
<dbReference type="Pfam" id="PF01112">
    <property type="entry name" value="Asparaginase_2"/>
    <property type="match status" value="1"/>
</dbReference>
<reference evidence="18" key="2">
    <citation type="submission" date="2017-12" db="EMBL/GenBank/DDBJ databases">
        <title>Genome sequence of the Bar-tailed Godwit (Limosa lapponica baueri).</title>
        <authorList>
            <person name="Lima N.C.B."/>
            <person name="Parody-Merino A.M."/>
            <person name="Battley P.F."/>
            <person name="Fidler A.E."/>
            <person name="Prosdocimi F."/>
        </authorList>
    </citation>
    <scope>NUCLEOTIDE SEQUENCE [LARGE SCALE GENOMIC DNA]</scope>
</reference>
<comment type="catalytic activity">
    <reaction evidence="13">
        <text>L-asparagine + H2O = L-aspartate + NH4(+)</text>
        <dbReference type="Rhea" id="RHEA:21016"/>
        <dbReference type="ChEBI" id="CHEBI:15377"/>
        <dbReference type="ChEBI" id="CHEBI:28938"/>
        <dbReference type="ChEBI" id="CHEBI:29991"/>
        <dbReference type="ChEBI" id="CHEBI:58048"/>
        <dbReference type="EC" id="3.5.1.1"/>
    </reaction>
</comment>
<dbReference type="GO" id="GO:0004067">
    <property type="term" value="F:asparaginase activity"/>
    <property type="evidence" value="ECO:0007669"/>
    <property type="project" value="UniProtKB-EC"/>
</dbReference>
<dbReference type="InterPro" id="IPR029055">
    <property type="entry name" value="Ntn_hydrolases_N"/>
</dbReference>
<dbReference type="InterPro" id="IPR000246">
    <property type="entry name" value="Peptidase_T2"/>
</dbReference>